<comment type="caution">
    <text evidence="4">The sequence shown here is derived from an EMBL/GenBank/DDBJ whole genome shotgun (WGS) entry which is preliminary data.</text>
</comment>
<comment type="subunit">
    <text evidence="1">Interacts transiently with the RNA polymerase catalytic core formed by RpoA, RpoB, RpoC and RpoZ (2 alpha, 1 beta, 1 beta' and 1 omega subunit) to form the RNA polymerase holoenzyme that can initiate transcription.</text>
</comment>
<dbReference type="InterPro" id="IPR032710">
    <property type="entry name" value="NTF2-like_dom_sf"/>
</dbReference>
<dbReference type="Gene3D" id="1.10.1740.10">
    <property type="match status" value="1"/>
</dbReference>
<dbReference type="Gene3D" id="1.10.10.10">
    <property type="entry name" value="Winged helix-like DNA-binding domain superfamily/Winged helix DNA-binding domain"/>
    <property type="match status" value="1"/>
</dbReference>
<dbReference type="Proteomes" id="UP000598820">
    <property type="component" value="Unassembled WGS sequence"/>
</dbReference>
<reference evidence="4" key="1">
    <citation type="submission" date="2020-09" db="EMBL/GenBank/DDBJ databases">
        <authorList>
            <person name="Kim M.K."/>
        </authorList>
    </citation>
    <scope>NUCLEOTIDE SEQUENCE</scope>
    <source>
        <strain evidence="4">BT702</strain>
    </source>
</reference>
<dbReference type="SUPFAM" id="SSF54427">
    <property type="entry name" value="NTF2-like"/>
    <property type="match status" value="1"/>
</dbReference>
<dbReference type="GO" id="GO:0016987">
    <property type="term" value="F:sigma factor activity"/>
    <property type="evidence" value="ECO:0007669"/>
    <property type="project" value="InterPro"/>
</dbReference>
<dbReference type="InterPro" id="IPR013324">
    <property type="entry name" value="RNA_pol_sigma_r3/r4-like"/>
</dbReference>
<dbReference type="PANTHER" id="PTHR30173:SF36">
    <property type="entry name" value="ECF RNA POLYMERASE SIGMA FACTOR SIGJ"/>
    <property type="match status" value="1"/>
</dbReference>
<evidence type="ECO:0000259" key="2">
    <source>
        <dbReference type="Pfam" id="PF04542"/>
    </source>
</evidence>
<dbReference type="GO" id="GO:0003677">
    <property type="term" value="F:DNA binding"/>
    <property type="evidence" value="ECO:0007669"/>
    <property type="project" value="InterPro"/>
</dbReference>
<dbReference type="InterPro" id="IPR052704">
    <property type="entry name" value="ECF_Sigma-70_Domain"/>
</dbReference>
<dbReference type="GO" id="GO:0006352">
    <property type="term" value="P:DNA-templated transcription initiation"/>
    <property type="evidence" value="ECO:0007669"/>
    <property type="project" value="InterPro"/>
</dbReference>
<accession>A0A927AMS4</accession>
<proteinExistence type="predicted"/>
<dbReference type="AlphaFoldDB" id="A0A927AMS4"/>
<dbReference type="EMBL" id="JACWZY010000004">
    <property type="protein sequence ID" value="MBD2700394.1"/>
    <property type="molecule type" value="Genomic_DNA"/>
</dbReference>
<dbReference type="PANTHER" id="PTHR30173">
    <property type="entry name" value="SIGMA 19 FACTOR"/>
    <property type="match status" value="1"/>
</dbReference>
<gene>
    <name evidence="4" type="primary">sigJ</name>
    <name evidence="4" type="ORF">IC229_07100</name>
</gene>
<feature type="domain" description="RNA polymerase sigma-70 region 2" evidence="2">
    <location>
        <begin position="3"/>
        <end position="66"/>
    </location>
</feature>
<dbReference type="InterPro" id="IPR013325">
    <property type="entry name" value="RNA_pol_sigma_r2"/>
</dbReference>
<dbReference type="NCBIfam" id="TIGR02937">
    <property type="entry name" value="sigma70-ECF"/>
    <property type="match status" value="1"/>
</dbReference>
<sequence>MATTFRPTLLSIAYRMTGEIMVSEDIVQDVLLSWINDTPEGVQNIKAWLARSVMNASLNHLARVKRQRETYKGTWLPEPVLAGQHAVDARLDISYGFMLLLGKLSPLERAVFVLKESFDVTYAEITQAFDTTEANCRQLYKRAKEKLAGSKRRFSPDPQQQQALLTAFTSASETGDINEFIRLLKNDVVLYSDGGGKVVAAMNTLVGLDVVGNFLRSVEQKFGQNLVVKPALINGQVALLFTEKDTQQLNTIMVMEMDDSGIHQLFSVRNPDKLAHLH</sequence>
<protein>
    <submittedName>
        <fullName evidence="4">RNA polymerase sigma factor SigJ</fullName>
    </submittedName>
</protein>
<dbReference type="InterPro" id="IPR014284">
    <property type="entry name" value="RNA_pol_sigma-70_dom"/>
</dbReference>
<dbReference type="Pfam" id="PF04542">
    <property type="entry name" value="Sigma70_r2"/>
    <property type="match status" value="1"/>
</dbReference>
<evidence type="ECO:0000259" key="3">
    <source>
        <dbReference type="Pfam" id="PF08281"/>
    </source>
</evidence>
<keyword evidence="5" id="KW-1185">Reference proteome</keyword>
<organism evidence="4 5">
    <name type="scientific">Spirosoma profusum</name>
    <dbReference type="NCBI Taxonomy" id="2771354"/>
    <lineage>
        <taxon>Bacteria</taxon>
        <taxon>Pseudomonadati</taxon>
        <taxon>Bacteroidota</taxon>
        <taxon>Cytophagia</taxon>
        <taxon>Cytophagales</taxon>
        <taxon>Cytophagaceae</taxon>
        <taxon>Spirosoma</taxon>
    </lineage>
</organism>
<dbReference type="InterPro" id="IPR007627">
    <property type="entry name" value="RNA_pol_sigma70_r2"/>
</dbReference>
<dbReference type="SUPFAM" id="SSF88946">
    <property type="entry name" value="Sigma2 domain of RNA polymerase sigma factors"/>
    <property type="match status" value="1"/>
</dbReference>
<feature type="domain" description="RNA polymerase sigma factor 70 region 4 type 2" evidence="3">
    <location>
        <begin position="98"/>
        <end position="147"/>
    </location>
</feature>
<evidence type="ECO:0000256" key="1">
    <source>
        <dbReference type="ARBA" id="ARBA00011344"/>
    </source>
</evidence>
<dbReference type="Gene3D" id="3.10.450.50">
    <property type="match status" value="1"/>
</dbReference>
<dbReference type="Pfam" id="PF08281">
    <property type="entry name" value="Sigma70_r4_2"/>
    <property type="match status" value="1"/>
</dbReference>
<name>A0A927AMS4_9BACT</name>
<dbReference type="NCBIfam" id="NF007214">
    <property type="entry name" value="PRK09636.1"/>
    <property type="match status" value="1"/>
</dbReference>
<dbReference type="SUPFAM" id="SSF88659">
    <property type="entry name" value="Sigma3 and sigma4 domains of RNA polymerase sigma factors"/>
    <property type="match status" value="1"/>
</dbReference>
<dbReference type="InterPro" id="IPR013249">
    <property type="entry name" value="RNA_pol_sigma70_r4_t2"/>
</dbReference>
<evidence type="ECO:0000313" key="5">
    <source>
        <dbReference type="Proteomes" id="UP000598820"/>
    </source>
</evidence>
<dbReference type="InterPro" id="IPR036388">
    <property type="entry name" value="WH-like_DNA-bd_sf"/>
</dbReference>
<evidence type="ECO:0000313" key="4">
    <source>
        <dbReference type="EMBL" id="MBD2700394.1"/>
    </source>
</evidence>